<organism evidence="2 3">
    <name type="scientific">Neptunomonas phycophila</name>
    <dbReference type="NCBI Taxonomy" id="1572645"/>
    <lineage>
        <taxon>Bacteria</taxon>
        <taxon>Pseudomonadati</taxon>
        <taxon>Pseudomonadota</taxon>
        <taxon>Gammaproteobacteria</taxon>
        <taxon>Oceanospirillales</taxon>
        <taxon>Oceanospirillaceae</taxon>
        <taxon>Neptunomonas</taxon>
    </lineage>
</organism>
<feature type="domain" description="Glyoxalase/fosfomycin resistance/dioxygenase" evidence="1">
    <location>
        <begin position="12"/>
        <end position="117"/>
    </location>
</feature>
<dbReference type="Proteomes" id="UP001177341">
    <property type="component" value="Unassembled WGS sequence"/>
</dbReference>
<dbReference type="Pfam" id="PF00903">
    <property type="entry name" value="Glyoxalase"/>
    <property type="match status" value="1"/>
</dbReference>
<evidence type="ECO:0000313" key="2">
    <source>
        <dbReference type="EMBL" id="MDP2523866.1"/>
    </source>
</evidence>
<evidence type="ECO:0000259" key="1">
    <source>
        <dbReference type="Pfam" id="PF00903"/>
    </source>
</evidence>
<dbReference type="EMBL" id="JAUYVO010000011">
    <property type="protein sequence ID" value="MDP2523866.1"/>
    <property type="molecule type" value="Genomic_DNA"/>
</dbReference>
<dbReference type="CDD" id="cd08356">
    <property type="entry name" value="VOC_CChe_VCA0619_like"/>
    <property type="match status" value="1"/>
</dbReference>
<evidence type="ECO:0000313" key="3">
    <source>
        <dbReference type="Proteomes" id="UP001177341"/>
    </source>
</evidence>
<accession>A0ABT9EXT4</accession>
<dbReference type="Gene3D" id="3.10.180.10">
    <property type="entry name" value="2,3-Dihydroxybiphenyl 1,2-Dioxygenase, domain 1"/>
    <property type="match status" value="1"/>
</dbReference>
<name>A0ABT9EXT4_9GAMM</name>
<dbReference type="InterPro" id="IPR004360">
    <property type="entry name" value="Glyas_Fos-R_dOase_dom"/>
</dbReference>
<proteinExistence type="predicted"/>
<sequence length="121" mass="13865">MSNLKTVELKTFIPSKDFETSKNFYSEIGFTKASDEGGIAYFHSGGCSFLLQDFYDKSLAENLMMHLLVEDVYSWHKQIKESGVDDKYHISVSDITKQPWGMLDFVIHDPSGVLWRFGQNV</sequence>
<gene>
    <name evidence="2" type="ORF">Q8W30_14920</name>
</gene>
<dbReference type="SUPFAM" id="SSF54593">
    <property type="entry name" value="Glyoxalase/Bleomycin resistance protein/Dihydroxybiphenyl dioxygenase"/>
    <property type="match status" value="1"/>
</dbReference>
<dbReference type="RefSeq" id="WP_305451066.1">
    <property type="nucleotide sequence ID" value="NZ_JAUYVO010000011.1"/>
</dbReference>
<comment type="caution">
    <text evidence="2">The sequence shown here is derived from an EMBL/GenBank/DDBJ whole genome shotgun (WGS) entry which is preliminary data.</text>
</comment>
<protein>
    <submittedName>
        <fullName evidence="2">VOC family protein</fullName>
    </submittedName>
</protein>
<dbReference type="InterPro" id="IPR029068">
    <property type="entry name" value="Glyas_Bleomycin-R_OHBP_Dase"/>
</dbReference>
<reference evidence="2" key="1">
    <citation type="submission" date="2023-07" db="EMBL/GenBank/DDBJ databases">
        <title>Genome content predicts the carbon catabolic preferences of heterotrophic bacteria.</title>
        <authorList>
            <person name="Gralka M."/>
        </authorList>
    </citation>
    <scope>NUCLEOTIDE SEQUENCE</scope>
    <source>
        <strain evidence="2">5G01</strain>
    </source>
</reference>
<keyword evidence="3" id="KW-1185">Reference proteome</keyword>